<dbReference type="InterPro" id="IPR036364">
    <property type="entry name" value="SEA_dom_sf"/>
</dbReference>
<dbReference type="Proteomes" id="UP001295444">
    <property type="component" value="Chromosome 06"/>
</dbReference>
<keyword evidence="4" id="KW-1185">Reference proteome</keyword>
<keyword evidence="1" id="KW-1133">Transmembrane helix</keyword>
<feature type="transmembrane region" description="Helical" evidence="1">
    <location>
        <begin position="12"/>
        <end position="36"/>
    </location>
</feature>
<proteinExistence type="predicted"/>
<accession>A0AAD1WBR9</accession>
<reference evidence="3" key="1">
    <citation type="submission" date="2022-03" db="EMBL/GenBank/DDBJ databases">
        <authorList>
            <person name="Alioto T."/>
            <person name="Alioto T."/>
            <person name="Gomez Garrido J."/>
        </authorList>
    </citation>
    <scope>NUCLEOTIDE SEQUENCE</scope>
</reference>
<dbReference type="EMBL" id="OW240917">
    <property type="protein sequence ID" value="CAH2301622.1"/>
    <property type="molecule type" value="Genomic_DNA"/>
</dbReference>
<dbReference type="Gene3D" id="3.30.70.960">
    <property type="entry name" value="SEA domain"/>
    <property type="match status" value="1"/>
</dbReference>
<sequence length="188" mass="20635">MKSSVFWKIKLASIILIVFLVVAAAVIVTTVLLLGIKSSASNSTIQYYDGSFRILNLNYTNDYKDDSSSGYKLLATQLQGLLTSTFENSSLKSQYTKCEVINLRPGSVIVDFVLQFTTTNQGTTFPTTDLVHKIFIENFANSSWSSFMVDAGSFNISSISGSDAYNLLNNVISATAGYNNEYSNTPHK</sequence>
<dbReference type="InterPro" id="IPR000082">
    <property type="entry name" value="SEA_dom"/>
</dbReference>
<evidence type="ECO:0000313" key="4">
    <source>
        <dbReference type="Proteomes" id="UP001295444"/>
    </source>
</evidence>
<dbReference type="SMART" id="SM00200">
    <property type="entry name" value="SEA"/>
    <property type="match status" value="1"/>
</dbReference>
<name>A0AAD1WBR9_PELCU</name>
<evidence type="ECO:0000313" key="3">
    <source>
        <dbReference type="EMBL" id="CAH2301622.1"/>
    </source>
</evidence>
<dbReference type="Pfam" id="PF01390">
    <property type="entry name" value="SEA"/>
    <property type="match status" value="1"/>
</dbReference>
<keyword evidence="1" id="KW-0812">Transmembrane</keyword>
<dbReference type="AlphaFoldDB" id="A0AAD1WBR9"/>
<dbReference type="PROSITE" id="PS50024">
    <property type="entry name" value="SEA"/>
    <property type="match status" value="1"/>
</dbReference>
<dbReference type="SUPFAM" id="SSF82671">
    <property type="entry name" value="SEA domain"/>
    <property type="match status" value="1"/>
</dbReference>
<evidence type="ECO:0000259" key="2">
    <source>
        <dbReference type="PROSITE" id="PS50024"/>
    </source>
</evidence>
<keyword evidence="1" id="KW-0472">Membrane</keyword>
<gene>
    <name evidence="3" type="ORF">PECUL_23A019373</name>
</gene>
<evidence type="ECO:0000256" key="1">
    <source>
        <dbReference type="SAM" id="Phobius"/>
    </source>
</evidence>
<organism evidence="3 4">
    <name type="scientific">Pelobates cultripes</name>
    <name type="common">Western spadefoot toad</name>
    <dbReference type="NCBI Taxonomy" id="61616"/>
    <lineage>
        <taxon>Eukaryota</taxon>
        <taxon>Metazoa</taxon>
        <taxon>Chordata</taxon>
        <taxon>Craniata</taxon>
        <taxon>Vertebrata</taxon>
        <taxon>Euteleostomi</taxon>
        <taxon>Amphibia</taxon>
        <taxon>Batrachia</taxon>
        <taxon>Anura</taxon>
        <taxon>Pelobatoidea</taxon>
        <taxon>Pelobatidae</taxon>
        <taxon>Pelobates</taxon>
    </lineage>
</organism>
<protein>
    <recommendedName>
        <fullName evidence="2">SEA domain-containing protein</fullName>
    </recommendedName>
</protein>
<feature type="domain" description="SEA" evidence="2">
    <location>
        <begin position="44"/>
        <end position="161"/>
    </location>
</feature>